<reference evidence="2 3" key="1">
    <citation type="submission" date="2024-09" db="EMBL/GenBank/DDBJ databases">
        <title>Novel species of the genus Pelomonas and Roseateles isolated from streams.</title>
        <authorList>
            <person name="Lu H."/>
        </authorList>
    </citation>
    <scope>NUCLEOTIDE SEQUENCE [LARGE SCALE GENOMIC DNA]</scope>
    <source>
        <strain evidence="2 3">BYS96W</strain>
    </source>
</reference>
<feature type="domain" description="HipA-like kinase" evidence="1">
    <location>
        <begin position="4"/>
        <end position="238"/>
    </location>
</feature>
<dbReference type="RefSeq" id="WP_394486540.1">
    <property type="nucleotide sequence ID" value="NZ_JBIGIA010000002.1"/>
</dbReference>
<dbReference type="EMBL" id="JBIGIA010000002">
    <property type="protein sequence ID" value="MFG6455865.1"/>
    <property type="molecule type" value="Genomic_DNA"/>
</dbReference>
<accession>A0ABW7G1R8</accession>
<protein>
    <submittedName>
        <fullName evidence="2">HipA family kinase</fullName>
    </submittedName>
</protein>
<sequence>MLQIHEVIGRAEQGKSLPYLCRGEDGELYYVKGQQTNRSSLWAEWICGHAARAMGLTIPPFCLVQIDEALLAELPREDRALGSLPAFGSQQHRHVAWLEPAMVGQVPVEVQRDVLVFDWWVQNTDRLVKNSNLLWDADAESLVVIDHNLALLPGFNPTEFLQHHIFASQWDAVVGDLVVRDRYMERLAVAFVAAEEARRTAPEAWLWENSEFDVPCRFDVDQAMQTLSRCATLDLWRME</sequence>
<keyword evidence="3" id="KW-1185">Reference proteome</keyword>
<evidence type="ECO:0000313" key="2">
    <source>
        <dbReference type="EMBL" id="MFG6455865.1"/>
    </source>
</evidence>
<gene>
    <name evidence="2" type="ORF">ACG00X_03390</name>
</gene>
<comment type="caution">
    <text evidence="2">The sequence shown here is derived from an EMBL/GenBank/DDBJ whole genome shotgun (WGS) entry which is preliminary data.</text>
</comment>
<dbReference type="GO" id="GO:0016301">
    <property type="term" value="F:kinase activity"/>
    <property type="evidence" value="ECO:0007669"/>
    <property type="project" value="UniProtKB-KW"/>
</dbReference>
<evidence type="ECO:0000259" key="1">
    <source>
        <dbReference type="Pfam" id="PF20613"/>
    </source>
</evidence>
<evidence type="ECO:0000313" key="3">
    <source>
        <dbReference type="Proteomes" id="UP001606305"/>
    </source>
</evidence>
<keyword evidence="2" id="KW-0808">Transferase</keyword>
<organism evidence="2 3">
    <name type="scientific">Pelomonas nitida</name>
    <dbReference type="NCBI Taxonomy" id="3299027"/>
    <lineage>
        <taxon>Bacteria</taxon>
        <taxon>Pseudomonadati</taxon>
        <taxon>Pseudomonadota</taxon>
        <taxon>Betaproteobacteria</taxon>
        <taxon>Burkholderiales</taxon>
        <taxon>Sphaerotilaceae</taxon>
        <taxon>Roseateles</taxon>
    </lineage>
</organism>
<keyword evidence="2" id="KW-0418">Kinase</keyword>
<dbReference type="InterPro" id="IPR046748">
    <property type="entry name" value="HipA_2"/>
</dbReference>
<name>A0ABW7G1R8_9BURK</name>
<proteinExistence type="predicted"/>
<dbReference type="Pfam" id="PF20613">
    <property type="entry name" value="HipA_2"/>
    <property type="match status" value="1"/>
</dbReference>
<dbReference type="Proteomes" id="UP001606305">
    <property type="component" value="Unassembled WGS sequence"/>
</dbReference>